<dbReference type="GO" id="GO:0006402">
    <property type="term" value="P:mRNA catabolic process"/>
    <property type="evidence" value="ECO:0007669"/>
    <property type="project" value="UniProtKB-UniRule"/>
</dbReference>
<dbReference type="CDD" id="cd22431">
    <property type="entry name" value="KH-I_RNaseY"/>
    <property type="match status" value="1"/>
</dbReference>
<dbReference type="EC" id="3.1.-.-" evidence="5 6"/>
<comment type="caution">
    <text evidence="9">The sequence shown here is derived from an EMBL/GenBank/DDBJ whole genome shotgun (WGS) entry which is preliminary data.</text>
</comment>
<keyword evidence="2 5" id="KW-0255">Endonuclease</keyword>
<dbReference type="InterPro" id="IPR003607">
    <property type="entry name" value="HD/PDEase_dom"/>
</dbReference>
<keyword evidence="3 5" id="KW-0378">Hydrolase</keyword>
<dbReference type="NCBIfam" id="TIGR00277">
    <property type="entry name" value="HDIG"/>
    <property type="match status" value="1"/>
</dbReference>
<evidence type="ECO:0000256" key="5">
    <source>
        <dbReference type="HAMAP-Rule" id="MF_00335"/>
    </source>
</evidence>
<evidence type="ECO:0000313" key="10">
    <source>
        <dbReference type="Proteomes" id="UP000178690"/>
    </source>
</evidence>
<gene>
    <name evidence="5" type="primary">rny</name>
    <name evidence="9" type="ORF">A2682_00320</name>
</gene>
<evidence type="ECO:0000256" key="3">
    <source>
        <dbReference type="ARBA" id="ARBA00022801"/>
    </source>
</evidence>
<dbReference type="GO" id="GO:0003723">
    <property type="term" value="F:RNA binding"/>
    <property type="evidence" value="ECO:0007669"/>
    <property type="project" value="UniProtKB-UniRule"/>
</dbReference>
<dbReference type="InterPro" id="IPR022711">
    <property type="entry name" value="RNase_Y_N"/>
</dbReference>
<name>A0A1G2PMA0_TERXR</name>
<dbReference type="SMART" id="SM00322">
    <property type="entry name" value="KH"/>
    <property type="match status" value="1"/>
</dbReference>
<sequence length="507" mass="57018">MELSLVIAGLALVAGAAAGWFFRQEFARRGREGALKEAGEIRTRAESEKKEAVLKAKEEAIAIREDAKREERDLRTQFAKREEALDEREQGILRARADIDRQATELQEGKKETKRLQEELQLLREEELSHLEKTSSLSEEEATKKLMAVVEQKHAETLQRRLRGLEEEGEATFTRRAQEILLGAMQRYGASHAVDATTSSVSIPSEDIKGRIIGKEGRNIKAFERASGCEVLVDETPNTIVISSFDPIRREIAKRALTRLIEDGRIQPARIEELVEAARSEVEEIVRKAGVDAVEEIGVTGLDPRLVYLVGRLRFRTSFGQSILQHSLEAAHLAGMIASELRADIRIAKLGALVHDIGKAVDHEVEGTHVEIGRKLLKRFNVEDAVIQAMQSHHEEYPFETPESIIVKVAEAISAARPGARRDTVENYLKRLSDLERIANSFEGVEKSYAIQAGREVRVFVLPERVDDARAANLAREIAEKIEQDLHYPGEIKVNLIREKRVVEYAR</sequence>
<dbReference type="GO" id="GO:0005886">
    <property type="term" value="C:plasma membrane"/>
    <property type="evidence" value="ECO:0007669"/>
    <property type="project" value="UniProtKB-UniRule"/>
</dbReference>
<dbReference type="InterPro" id="IPR036612">
    <property type="entry name" value="KH_dom_type_1_sf"/>
</dbReference>
<dbReference type="PANTHER" id="PTHR12826:SF15">
    <property type="entry name" value="RIBONUCLEASE Y"/>
    <property type="match status" value="1"/>
</dbReference>
<evidence type="ECO:0000256" key="4">
    <source>
        <dbReference type="ARBA" id="ARBA00022884"/>
    </source>
</evidence>
<dbReference type="SUPFAM" id="SSF109604">
    <property type="entry name" value="HD-domain/PDEase-like"/>
    <property type="match status" value="1"/>
</dbReference>
<dbReference type="SMART" id="SM00471">
    <property type="entry name" value="HDc"/>
    <property type="match status" value="1"/>
</dbReference>
<dbReference type="AlphaFoldDB" id="A0A1G2PMA0"/>
<dbReference type="InterPro" id="IPR006674">
    <property type="entry name" value="HD_domain"/>
</dbReference>
<comment type="function">
    <text evidence="5">Endoribonuclease that initiates mRNA decay.</text>
</comment>
<dbReference type="InterPro" id="IPR006675">
    <property type="entry name" value="HDIG_dom"/>
</dbReference>
<dbReference type="EMBL" id="MHST01000009">
    <property type="protein sequence ID" value="OHA49458.1"/>
    <property type="molecule type" value="Genomic_DNA"/>
</dbReference>
<feature type="domain" description="HD" evidence="8">
    <location>
        <begin position="323"/>
        <end position="416"/>
    </location>
</feature>
<proteinExistence type="inferred from homology"/>
<reference evidence="9 10" key="1">
    <citation type="journal article" date="2016" name="Nat. Commun.">
        <title>Thousands of microbial genomes shed light on interconnected biogeochemical processes in an aquifer system.</title>
        <authorList>
            <person name="Anantharaman K."/>
            <person name="Brown C.T."/>
            <person name="Hug L.A."/>
            <person name="Sharon I."/>
            <person name="Castelle C.J."/>
            <person name="Probst A.J."/>
            <person name="Thomas B.C."/>
            <person name="Singh A."/>
            <person name="Wilkins M.J."/>
            <person name="Karaoz U."/>
            <person name="Brodie E.L."/>
            <person name="Williams K.H."/>
            <person name="Hubbard S.S."/>
            <person name="Banfield J.F."/>
        </authorList>
    </citation>
    <scope>NUCLEOTIDE SEQUENCE [LARGE SCALE GENOMIC DNA]</scope>
    <source>
        <strain evidence="10">RIFCSPHIGHO2_01_FULL_58_15</strain>
    </source>
</reference>
<evidence type="ECO:0000256" key="2">
    <source>
        <dbReference type="ARBA" id="ARBA00022759"/>
    </source>
</evidence>
<dbReference type="PROSITE" id="PS50084">
    <property type="entry name" value="KH_TYPE_1"/>
    <property type="match status" value="1"/>
</dbReference>
<dbReference type="GO" id="GO:0004521">
    <property type="term" value="F:RNA endonuclease activity"/>
    <property type="evidence" value="ECO:0007669"/>
    <property type="project" value="UniProtKB-UniRule"/>
</dbReference>
<dbReference type="PROSITE" id="PS51831">
    <property type="entry name" value="HD"/>
    <property type="match status" value="1"/>
</dbReference>
<dbReference type="Pfam" id="PF00013">
    <property type="entry name" value="KH_1"/>
    <property type="match status" value="1"/>
</dbReference>
<dbReference type="Pfam" id="PF01966">
    <property type="entry name" value="HD"/>
    <property type="match status" value="1"/>
</dbReference>
<keyword evidence="7" id="KW-0175">Coiled coil</keyword>
<keyword evidence="4 5" id="KW-0694">RNA-binding</keyword>
<dbReference type="InterPro" id="IPR004087">
    <property type="entry name" value="KH_dom"/>
</dbReference>
<dbReference type="Pfam" id="PF12072">
    <property type="entry name" value="RNase_Y_N"/>
    <property type="match status" value="1"/>
</dbReference>
<dbReference type="PANTHER" id="PTHR12826">
    <property type="entry name" value="RIBONUCLEASE Y"/>
    <property type="match status" value="1"/>
</dbReference>
<evidence type="ECO:0000256" key="7">
    <source>
        <dbReference type="SAM" id="Coils"/>
    </source>
</evidence>
<evidence type="ECO:0000313" key="9">
    <source>
        <dbReference type="EMBL" id="OHA49458.1"/>
    </source>
</evidence>
<evidence type="ECO:0000259" key="8">
    <source>
        <dbReference type="PROSITE" id="PS51831"/>
    </source>
</evidence>
<dbReference type="STRING" id="1802363.A2682_00320"/>
<dbReference type="InterPro" id="IPR004088">
    <property type="entry name" value="KH_dom_type_1"/>
</dbReference>
<dbReference type="SUPFAM" id="SSF54791">
    <property type="entry name" value="Eukaryotic type KH-domain (KH-domain type I)"/>
    <property type="match status" value="1"/>
</dbReference>
<feature type="coiled-coil region" evidence="7">
    <location>
        <begin position="53"/>
        <end position="168"/>
    </location>
</feature>
<accession>A0A1G2PMA0</accession>
<dbReference type="Proteomes" id="UP000178690">
    <property type="component" value="Unassembled WGS sequence"/>
</dbReference>
<protein>
    <recommendedName>
        <fullName evidence="5 6">Ribonuclease Y</fullName>
        <shortName evidence="5">RNase Y</shortName>
        <ecNumber evidence="5 6">3.1.-.-</ecNumber>
    </recommendedName>
</protein>
<evidence type="ECO:0000256" key="6">
    <source>
        <dbReference type="NCBIfam" id="TIGR03319"/>
    </source>
</evidence>
<dbReference type="HAMAP" id="MF_00335">
    <property type="entry name" value="RNase_Y"/>
    <property type="match status" value="1"/>
</dbReference>
<dbReference type="Gene3D" id="1.10.3210.10">
    <property type="entry name" value="Hypothetical protein af1432"/>
    <property type="match status" value="1"/>
</dbReference>
<dbReference type="GO" id="GO:0016787">
    <property type="term" value="F:hydrolase activity"/>
    <property type="evidence" value="ECO:0007669"/>
    <property type="project" value="UniProtKB-KW"/>
</dbReference>
<evidence type="ECO:0000256" key="1">
    <source>
        <dbReference type="ARBA" id="ARBA00022722"/>
    </source>
</evidence>
<dbReference type="Gene3D" id="3.30.1370.10">
    <property type="entry name" value="K Homology domain, type 1"/>
    <property type="match status" value="1"/>
</dbReference>
<dbReference type="CDD" id="cd00077">
    <property type="entry name" value="HDc"/>
    <property type="match status" value="1"/>
</dbReference>
<comment type="similarity">
    <text evidence="5">Belongs to the RNase Y family.</text>
</comment>
<dbReference type="NCBIfam" id="TIGR03319">
    <property type="entry name" value="RNase_Y"/>
    <property type="match status" value="1"/>
</dbReference>
<organism evidence="9 10">
    <name type="scientific">Terrybacteria sp. (strain RIFCSPHIGHO2_01_FULL_58_15)</name>
    <dbReference type="NCBI Taxonomy" id="1802363"/>
    <lineage>
        <taxon>Bacteria</taxon>
        <taxon>Candidatus Terryibacteriota</taxon>
    </lineage>
</organism>
<dbReference type="InterPro" id="IPR017705">
    <property type="entry name" value="Ribonuclease_Y"/>
</dbReference>
<keyword evidence="1 5" id="KW-0540">Nuclease</keyword>